<protein>
    <recommendedName>
        <fullName evidence="2">Reverse transcriptase domain-containing protein</fullName>
    </recommendedName>
</protein>
<dbReference type="InterPro" id="IPR025558">
    <property type="entry name" value="DUF4283"/>
</dbReference>
<dbReference type="CDD" id="cd06222">
    <property type="entry name" value="RNase_H_like"/>
    <property type="match status" value="1"/>
</dbReference>
<feature type="region of interest" description="Disordered" evidence="1">
    <location>
        <begin position="382"/>
        <end position="421"/>
    </location>
</feature>
<reference evidence="3" key="1">
    <citation type="submission" date="2018-02" db="EMBL/GenBank/DDBJ databases">
        <authorList>
            <person name="Cohen D.B."/>
            <person name="Kent A.D."/>
        </authorList>
    </citation>
    <scope>NUCLEOTIDE SEQUENCE</scope>
</reference>
<organism evidence="3">
    <name type="scientific">Fagus sylvatica</name>
    <name type="common">Beechnut</name>
    <dbReference type="NCBI Taxonomy" id="28930"/>
    <lineage>
        <taxon>Eukaryota</taxon>
        <taxon>Viridiplantae</taxon>
        <taxon>Streptophyta</taxon>
        <taxon>Embryophyta</taxon>
        <taxon>Tracheophyta</taxon>
        <taxon>Spermatophyta</taxon>
        <taxon>Magnoliopsida</taxon>
        <taxon>eudicotyledons</taxon>
        <taxon>Gunneridae</taxon>
        <taxon>Pentapetalae</taxon>
        <taxon>rosids</taxon>
        <taxon>fabids</taxon>
        <taxon>Fagales</taxon>
        <taxon>Fagaceae</taxon>
        <taxon>Fagus</taxon>
    </lineage>
</organism>
<gene>
    <name evidence="3" type="ORF">FSB_LOCUS52887</name>
</gene>
<dbReference type="GO" id="GO:0003676">
    <property type="term" value="F:nucleic acid binding"/>
    <property type="evidence" value="ECO:0007669"/>
    <property type="project" value="InterPro"/>
</dbReference>
<dbReference type="PANTHER" id="PTHR33116:SF86">
    <property type="entry name" value="REVERSE TRANSCRIPTASE DOMAIN-CONTAINING PROTEIN"/>
    <property type="match status" value="1"/>
</dbReference>
<dbReference type="Gene3D" id="3.60.10.10">
    <property type="entry name" value="Endonuclease/exonuclease/phosphatase"/>
    <property type="match status" value="1"/>
</dbReference>
<dbReference type="SUPFAM" id="SSF56672">
    <property type="entry name" value="DNA/RNA polymerases"/>
    <property type="match status" value="1"/>
</dbReference>
<dbReference type="InterPro" id="IPR026960">
    <property type="entry name" value="RVT-Znf"/>
</dbReference>
<dbReference type="InterPro" id="IPR012337">
    <property type="entry name" value="RNaseH-like_sf"/>
</dbReference>
<dbReference type="PANTHER" id="PTHR33116">
    <property type="entry name" value="REVERSE TRANSCRIPTASE ZINC-BINDING DOMAIN-CONTAINING PROTEIN-RELATED-RELATED"/>
    <property type="match status" value="1"/>
</dbReference>
<proteinExistence type="predicted"/>
<dbReference type="InterPro" id="IPR036691">
    <property type="entry name" value="Endo/exonu/phosph_ase_sf"/>
</dbReference>
<evidence type="ECO:0000256" key="1">
    <source>
        <dbReference type="SAM" id="MobiDB-lite"/>
    </source>
</evidence>
<dbReference type="SUPFAM" id="SSF56219">
    <property type="entry name" value="DNase I-like"/>
    <property type="match status" value="1"/>
</dbReference>
<dbReference type="InterPro" id="IPR043502">
    <property type="entry name" value="DNA/RNA_pol_sf"/>
</dbReference>
<dbReference type="Pfam" id="PF14111">
    <property type="entry name" value="DUF4283"/>
    <property type="match status" value="1"/>
</dbReference>
<evidence type="ECO:0000259" key="2">
    <source>
        <dbReference type="PROSITE" id="PS50878"/>
    </source>
</evidence>
<dbReference type="Pfam" id="PF03372">
    <property type="entry name" value="Exo_endo_phos"/>
    <property type="match status" value="1"/>
</dbReference>
<accession>A0A2N9IL23</accession>
<dbReference type="EMBL" id="OIVN01006068">
    <property type="protein sequence ID" value="SPD25005.1"/>
    <property type="molecule type" value="Genomic_DNA"/>
</dbReference>
<dbReference type="Gene3D" id="3.30.420.10">
    <property type="entry name" value="Ribonuclease H-like superfamily/Ribonuclease H"/>
    <property type="match status" value="1"/>
</dbReference>
<sequence>MDSALIMEDLILRTKNFSCADNRLDLSELPDPAEDNELNLIGKIISSRNFNSGVVRDITIRAWNPSKDIQISRLDKNIFLFTFGVKADLEMAFSRRPWTIRGAHLVLKSWVPDLHWLEVNFSISTFWVQIHGLPRIWQKKEYIARIGREIGAIQSIEDVAVNQIYWKKFIRLRIDIDINKPLVPACGKIGHLMRDCSLATTTLSNQFGVRFTAFGDWLSAVNEASPPGVYERMSLTIVPTSCSTSSAADINPSATLLESSEQRKFGQLSVAGSSTCMEGSGLVAHTDPVQLGPAVNDMYDKASGSENFGIVGSQSSGGSGSIPQGHIPIRLSREEILSVSPHSMCMRPNYPNCMIWDGIVYNFGPDSDKDADPSDFFPLNLLSPPNPNNNTESALFENPVSYPTSSSSTSNSDEHGPVLEGNPISLEISSQISINPHQDSHLFYGRGGGPYHAPPGAMITMSWNCRGICNAATVKALRASIRANHPEIIFLSETKASVSRINRVAKLLGFSNFHVVEAIGRSGGICMLWSSSVQVEVLEFDSHMISLAISDGLCEWTLVLLIWILWAIVLAWSNRRWGRGSIRERLDRGIASVSWRVHFPKATIYHLGAVNSDHCPLLLNTNPSDIHIKRPFCFIAAWTRDPRSTEIVQGAWNISHLTYPGLQLGLNHGATATALGKWNKLEFGFCHYHIQKLTNLISEIQGKPATEENARREAYLQSDLNEWLTRTDLLWKQKSRELWLKNGDRNTKFFHLSTIIKQRHNSIDAIKTEEGDLDNLIPQSITVAENEELNSIPSPAEIKRAIFDMDSLKAPGPDGFPPLFYKHYWNIVGGNVIDTVQDFFKHGRLTQELNSTFIVLIPKVPNPTSTSHYRPISLCNVVYKAISKILVAKLRPLLDKLISPAQSAFIPGRWIAENQVIVKELIHSFKTRKVKEGFVAIKIDLQKAYDRLNWGFLKAVLLQFGFSADFVKWIMLCVTSVSSSLLINGGKTKTFFPTRGLRQGDPLSPYLFILCQEVLSRMFERQHAVGNLHGVRMNVTGPAISHVMFADDIMIFAKANRREVEVVDDCLESYCQWFGQLVNRGKSGLFFSKRVHRNWKRWIRAELQMTRLPLDAFYLGSPLFSSKSKTKDFKFLIERIDSKLKGWRCKSLSWAGRKTLITSVAQAIPTYSFSTAAVPSIICNKLDSTSRRFWWNPKKLNGSYLAWKSWDVLCLPKAASGLGFRQANVFNQALLAKLTWLIASKKKSLCLDALRSKYKVKEDWLGQDPRKNASPLWKAIEKLKCVILKGACFVVVADLIVHGSNTWNFDLLSNIVDNESMAAIAKVILPANRAPDHLVWTMEESGKFTVKSAASMLIPSDHQASTDPTWAKLWKFKIHERLKIFLWRLGSNTLPTLTNLASRFGMGSLLCPLCHLEDESYSHLFLNCSKVKPIWFGLKWSLLSERLPLVSGADFLKFVINPPINLACSLDTKLIKAQTTIHLALTLDCIWNLRNQIMPQLRLWLETLLETFCNAWSKSCNTTDPCIAEALAIDWALQLARLEKFLDIQVEGDAQVCINAINGHTADIPWKILQVISNVKVLAASFKSCSFVWVRRSANSVAHSLAKEASASPSCFHCNNSNLPPSVHEAWIRDLRQEVPASKPSESSSNVVTISITSDKTSLSFSEKWVVGPVEGGQQRLVKDARSRGLRCHVGHVHRWGNQKSRGVAVATHADGGASLCWQCRVLGRLGMDLRDSDLRRGAPGQLVILLMG</sequence>
<dbReference type="InterPro" id="IPR005135">
    <property type="entry name" value="Endo/exonuclease/phosphatase"/>
</dbReference>
<dbReference type="Pfam" id="PF13966">
    <property type="entry name" value="zf-RVT"/>
    <property type="match status" value="1"/>
</dbReference>
<dbReference type="SUPFAM" id="SSF53098">
    <property type="entry name" value="Ribonuclease H-like"/>
    <property type="match status" value="1"/>
</dbReference>
<dbReference type="Pfam" id="PF00078">
    <property type="entry name" value="RVT_1"/>
    <property type="match status" value="1"/>
</dbReference>
<name>A0A2N9IL23_FAGSY</name>
<evidence type="ECO:0000313" key="3">
    <source>
        <dbReference type="EMBL" id="SPD25005.1"/>
    </source>
</evidence>
<dbReference type="InterPro" id="IPR002156">
    <property type="entry name" value="RNaseH_domain"/>
</dbReference>
<dbReference type="InterPro" id="IPR044730">
    <property type="entry name" value="RNase_H-like_dom_plant"/>
</dbReference>
<feature type="compositionally biased region" description="Low complexity" evidence="1">
    <location>
        <begin position="398"/>
        <end position="411"/>
    </location>
</feature>
<dbReference type="PROSITE" id="PS50878">
    <property type="entry name" value="RT_POL"/>
    <property type="match status" value="1"/>
</dbReference>
<dbReference type="GO" id="GO:0004523">
    <property type="term" value="F:RNA-DNA hybrid ribonuclease activity"/>
    <property type="evidence" value="ECO:0007669"/>
    <property type="project" value="InterPro"/>
</dbReference>
<feature type="domain" description="Reverse transcriptase" evidence="2">
    <location>
        <begin position="838"/>
        <end position="1103"/>
    </location>
</feature>
<dbReference type="CDD" id="cd01650">
    <property type="entry name" value="RT_nLTR_like"/>
    <property type="match status" value="1"/>
</dbReference>
<dbReference type="InterPro" id="IPR036397">
    <property type="entry name" value="RNaseH_sf"/>
</dbReference>
<dbReference type="InterPro" id="IPR000477">
    <property type="entry name" value="RT_dom"/>
</dbReference>
<dbReference type="Pfam" id="PF13456">
    <property type="entry name" value="RVT_3"/>
    <property type="match status" value="1"/>
</dbReference>